<dbReference type="PROSITE" id="PS50925">
    <property type="entry name" value="BLUF"/>
    <property type="match status" value="1"/>
</dbReference>
<keyword evidence="3" id="KW-1185">Reference proteome</keyword>
<dbReference type="RefSeq" id="WP_040992439.1">
    <property type="nucleotide sequence ID" value="NZ_JTKH01000024.1"/>
</dbReference>
<dbReference type="STRING" id="1461322.OJ16_17065"/>
<proteinExistence type="predicted"/>
<evidence type="ECO:0000259" key="1">
    <source>
        <dbReference type="PROSITE" id="PS50925"/>
    </source>
</evidence>
<dbReference type="InterPro" id="IPR007024">
    <property type="entry name" value="BLUF_domain"/>
</dbReference>
<dbReference type="InterPro" id="IPR036046">
    <property type="entry name" value="Acylphosphatase-like_dom_sf"/>
</dbReference>
<dbReference type="SUPFAM" id="SSF54975">
    <property type="entry name" value="Acylphosphatase/BLUF domain-like"/>
    <property type="match status" value="1"/>
</dbReference>
<dbReference type="Pfam" id="PF04940">
    <property type="entry name" value="BLUF"/>
    <property type="match status" value="1"/>
</dbReference>
<dbReference type="SMART" id="SM01034">
    <property type="entry name" value="BLUF"/>
    <property type="match status" value="1"/>
</dbReference>
<comment type="caution">
    <text evidence="2">The sequence shown here is derived from an EMBL/GenBank/DDBJ whole genome shotgun (WGS) entry which is preliminary data.</text>
</comment>
<reference evidence="2 3" key="1">
    <citation type="submission" date="2014-11" db="EMBL/GenBank/DDBJ databases">
        <title>Draft Genome Sequence of Vibrio piscirenalis strains CECT 8603T and CECT 8604, two marine Gammaproteobacterium isolated from cultured gilthead sea bream (Sparus aurata).</title>
        <authorList>
            <person name="Arahal D.R."/>
            <person name="Rodrigo-Torres L."/>
            <person name="Lucena T."/>
            <person name="Pujalte M.J."/>
        </authorList>
    </citation>
    <scope>NUCLEOTIDE SEQUENCE [LARGE SCALE GENOMIC DNA]</scope>
    <source>
        <strain evidence="2 3">DCR 1-4-2</strain>
    </source>
</reference>
<gene>
    <name evidence="2" type="ORF">OJ16_17065</name>
</gene>
<dbReference type="Proteomes" id="UP000031672">
    <property type="component" value="Unassembled WGS sequence"/>
</dbReference>
<dbReference type="OrthoDB" id="557705at2"/>
<evidence type="ECO:0000313" key="2">
    <source>
        <dbReference type="EMBL" id="KII76497.1"/>
    </source>
</evidence>
<organism evidence="2 3">
    <name type="scientific">Vibrio renipiscarius</name>
    <dbReference type="NCBI Taxonomy" id="1461322"/>
    <lineage>
        <taxon>Bacteria</taxon>
        <taxon>Pseudomonadati</taxon>
        <taxon>Pseudomonadota</taxon>
        <taxon>Gammaproteobacteria</taxon>
        <taxon>Vibrionales</taxon>
        <taxon>Vibrionaceae</taxon>
        <taxon>Vibrio</taxon>
    </lineage>
</organism>
<dbReference type="AlphaFoldDB" id="A0A0C2NEE7"/>
<sequence>MSLTRLIYVSTITSEFSLGDIDKILESSYRRNSANNISGVLYFSTRYFMQYLEGDRADLEETYARIIQDRRHANCIVYELEPIEKREFEDWSLAYIPQSESLRSLNSRFMQSAQFNPYDIPQQNVFAFILELKAYLPRVYLEGLTC</sequence>
<dbReference type="GO" id="GO:0009882">
    <property type="term" value="F:blue light photoreceptor activity"/>
    <property type="evidence" value="ECO:0007669"/>
    <property type="project" value="InterPro"/>
</dbReference>
<dbReference type="GO" id="GO:0071949">
    <property type="term" value="F:FAD binding"/>
    <property type="evidence" value="ECO:0007669"/>
    <property type="project" value="InterPro"/>
</dbReference>
<accession>A0A0C2NQP9</accession>
<name>A0A0C2NEE7_9VIBR</name>
<dbReference type="EMBL" id="JTKH01000024">
    <property type="protein sequence ID" value="KII76497.1"/>
    <property type="molecule type" value="Genomic_DNA"/>
</dbReference>
<accession>A0A0C2NEE7</accession>
<dbReference type="Gene3D" id="3.30.70.100">
    <property type="match status" value="1"/>
</dbReference>
<evidence type="ECO:0000313" key="3">
    <source>
        <dbReference type="Proteomes" id="UP000031672"/>
    </source>
</evidence>
<feature type="domain" description="BLUF" evidence="1">
    <location>
        <begin position="3"/>
        <end position="94"/>
    </location>
</feature>
<protein>
    <recommendedName>
        <fullName evidence="1">BLUF domain-containing protein</fullName>
    </recommendedName>
</protein>